<dbReference type="STRING" id="1509407.A0A0L1JB31"/>
<evidence type="ECO:0000256" key="1">
    <source>
        <dbReference type="ARBA" id="ARBA00022603"/>
    </source>
</evidence>
<proteinExistence type="predicted"/>
<name>A0A0L1JB31_ASPN3</name>
<dbReference type="Proteomes" id="UP000037505">
    <property type="component" value="Unassembled WGS sequence"/>
</dbReference>
<dbReference type="PANTHER" id="PTHR13370:SF3">
    <property type="entry name" value="TRNA (GUANINE(10)-N2)-METHYLTRANSFERASE HOMOLOG"/>
    <property type="match status" value="1"/>
</dbReference>
<dbReference type="RefSeq" id="XP_015409904.1">
    <property type="nucleotide sequence ID" value="XM_015547441.1"/>
</dbReference>
<comment type="caution">
    <text evidence="4">The sequence shown here is derived from an EMBL/GenBank/DDBJ whole genome shotgun (WGS) entry which is preliminary data.</text>
</comment>
<keyword evidence="2" id="KW-0808">Transferase</keyword>
<evidence type="ECO:0000256" key="3">
    <source>
        <dbReference type="SAM" id="MobiDB-lite"/>
    </source>
</evidence>
<keyword evidence="5" id="KW-1185">Reference proteome</keyword>
<reference evidence="4 5" key="1">
    <citation type="submission" date="2014-06" db="EMBL/GenBank/DDBJ databases">
        <title>The Genome of the Aflatoxigenic Filamentous Fungus Aspergillus nomius.</title>
        <authorList>
            <person name="Moore M.G."/>
            <person name="Shannon B.M."/>
            <person name="Brian M.M."/>
        </authorList>
    </citation>
    <scope>NUCLEOTIDE SEQUENCE [LARGE SCALE GENOMIC DNA]</scope>
    <source>
        <strain evidence="4 5">NRRL 13137</strain>
    </source>
</reference>
<sequence length="115" mass="13132">MQNDILAFASRTLVTDGRLCMWMPTSIDEDVELLIPMHPHLEVVSVSVQPFNQWSRRLITYRRLPEGQVSDISKARQKGDSEGISADDLNAFRRKYFTKNPNKRSEKGSPAPQQS</sequence>
<protein>
    <submittedName>
        <fullName evidence="4">RNA methylase family protein</fullName>
    </submittedName>
</protein>
<dbReference type="GeneID" id="26803988"/>
<dbReference type="AlphaFoldDB" id="A0A0L1JB31"/>
<evidence type="ECO:0000313" key="4">
    <source>
        <dbReference type="EMBL" id="KNG88981.1"/>
    </source>
</evidence>
<accession>A0A0L1JB31</accession>
<organism evidence="4 5">
    <name type="scientific">Aspergillus nomiae NRRL (strain ATCC 15546 / NRRL 13137 / CBS 260.88 / M93)</name>
    <dbReference type="NCBI Taxonomy" id="1509407"/>
    <lineage>
        <taxon>Eukaryota</taxon>
        <taxon>Fungi</taxon>
        <taxon>Dikarya</taxon>
        <taxon>Ascomycota</taxon>
        <taxon>Pezizomycotina</taxon>
        <taxon>Eurotiomycetes</taxon>
        <taxon>Eurotiomycetidae</taxon>
        <taxon>Eurotiales</taxon>
        <taxon>Aspergillaceae</taxon>
        <taxon>Aspergillus</taxon>
        <taxon>Aspergillus subgen. Circumdati</taxon>
    </lineage>
</organism>
<keyword evidence="1 4" id="KW-0489">Methyltransferase</keyword>
<evidence type="ECO:0000313" key="5">
    <source>
        <dbReference type="Proteomes" id="UP000037505"/>
    </source>
</evidence>
<dbReference type="GO" id="GO:0032259">
    <property type="term" value="P:methylation"/>
    <property type="evidence" value="ECO:0007669"/>
    <property type="project" value="UniProtKB-KW"/>
</dbReference>
<feature type="region of interest" description="Disordered" evidence="3">
    <location>
        <begin position="95"/>
        <end position="115"/>
    </location>
</feature>
<dbReference type="PANTHER" id="PTHR13370">
    <property type="entry name" value="RNA METHYLASE-RELATED"/>
    <property type="match status" value="1"/>
</dbReference>
<dbReference type="GO" id="GO:0005737">
    <property type="term" value="C:cytoplasm"/>
    <property type="evidence" value="ECO:0007669"/>
    <property type="project" value="TreeGrafter"/>
</dbReference>
<dbReference type="EMBL" id="JNOM01000041">
    <property type="protein sequence ID" value="KNG88981.1"/>
    <property type="molecule type" value="Genomic_DNA"/>
</dbReference>
<evidence type="ECO:0000256" key="2">
    <source>
        <dbReference type="ARBA" id="ARBA00022679"/>
    </source>
</evidence>
<dbReference type="GO" id="GO:0008168">
    <property type="term" value="F:methyltransferase activity"/>
    <property type="evidence" value="ECO:0007669"/>
    <property type="project" value="UniProtKB-KW"/>
</dbReference>
<gene>
    <name evidence="4" type="ORF">ANOM_002184</name>
</gene>